<dbReference type="EMBL" id="JAAVMX010000003">
    <property type="protein sequence ID" value="KAF4511741.1"/>
    <property type="molecule type" value="Genomic_DNA"/>
</dbReference>
<reference evidence="2 3" key="1">
    <citation type="journal article" date="2020" name="Genome Biol. Evol.">
        <title>A new high-quality draft genome assembly of the Chinese cordyceps Ophiocordyceps sinensis.</title>
        <authorList>
            <person name="Shu R."/>
            <person name="Zhang J."/>
            <person name="Meng Q."/>
            <person name="Zhang H."/>
            <person name="Zhou G."/>
            <person name="Li M."/>
            <person name="Wu P."/>
            <person name="Zhao Y."/>
            <person name="Chen C."/>
            <person name="Qin Q."/>
        </authorList>
    </citation>
    <scope>NUCLEOTIDE SEQUENCE [LARGE SCALE GENOMIC DNA]</scope>
    <source>
        <strain evidence="2 3">IOZ07</strain>
    </source>
</reference>
<sequence length="371" mass="42632">MDPLLTDEEIIEGFNPLERRFCQWVQSGANTIARLHGYEIWEAALRHQFHKEDQDQLLTAWFVFAGVWFGRHERRTMRVVERDELLEMISSTPCMDSCKLNRNLWIFNTGNLADLFLGESDFGGVLTGYSIEGYPNSLYPDISRQEMSNPNGPGLLNGAVLSMDRNHDLSRPAIQAQDPTTPRKRREQNRRSGEDLAPYIRSATGDDFKDKEPFCFFQIGSLLACTGQEWANVREQGQEEVNDAEWEATGYVVVVELRHGYPQGPVYVVYNFHEIQQGPGVPGPLPVEIDWKDAMHHELPHIRRLYPNCNQKFFLAKIAEKLDYLDTFVPFKFEVIEENRRPMIRTKLSETPRRIIPNDVIVEAPSDAGSC</sequence>
<name>A0A8H4PWL1_9HYPO</name>
<comment type="caution">
    <text evidence="2">The sequence shown here is derived from an EMBL/GenBank/DDBJ whole genome shotgun (WGS) entry which is preliminary data.</text>
</comment>
<dbReference type="Proteomes" id="UP000557566">
    <property type="component" value="Unassembled WGS sequence"/>
</dbReference>
<evidence type="ECO:0000313" key="2">
    <source>
        <dbReference type="EMBL" id="KAF4511741.1"/>
    </source>
</evidence>
<accession>A0A8H4PWL1</accession>
<proteinExistence type="predicted"/>
<dbReference type="OrthoDB" id="5430299at2759"/>
<dbReference type="AlphaFoldDB" id="A0A8H4PWL1"/>
<organism evidence="2 3">
    <name type="scientific">Ophiocordyceps sinensis</name>
    <dbReference type="NCBI Taxonomy" id="72228"/>
    <lineage>
        <taxon>Eukaryota</taxon>
        <taxon>Fungi</taxon>
        <taxon>Dikarya</taxon>
        <taxon>Ascomycota</taxon>
        <taxon>Pezizomycotina</taxon>
        <taxon>Sordariomycetes</taxon>
        <taxon>Hypocreomycetidae</taxon>
        <taxon>Hypocreales</taxon>
        <taxon>Ophiocordycipitaceae</taxon>
        <taxon>Ophiocordyceps</taxon>
    </lineage>
</organism>
<feature type="region of interest" description="Disordered" evidence="1">
    <location>
        <begin position="170"/>
        <end position="198"/>
    </location>
</feature>
<evidence type="ECO:0000313" key="3">
    <source>
        <dbReference type="Proteomes" id="UP000557566"/>
    </source>
</evidence>
<gene>
    <name evidence="2" type="ORF">G6O67_003513</name>
</gene>
<evidence type="ECO:0000256" key="1">
    <source>
        <dbReference type="SAM" id="MobiDB-lite"/>
    </source>
</evidence>
<protein>
    <submittedName>
        <fullName evidence="2">Uncharacterized protein</fullName>
    </submittedName>
</protein>
<keyword evidence="3" id="KW-1185">Reference proteome</keyword>